<dbReference type="InterPro" id="IPR038765">
    <property type="entry name" value="Papain-like_cys_pep_sf"/>
</dbReference>
<dbReference type="InterPro" id="IPR000668">
    <property type="entry name" value="Peptidase_C1A_C"/>
</dbReference>
<dbReference type="PANTHER" id="PTHR12411">
    <property type="entry name" value="CYSTEINE PROTEASE FAMILY C1-RELATED"/>
    <property type="match status" value="1"/>
</dbReference>
<dbReference type="SMART" id="SM00645">
    <property type="entry name" value="Pept_C1"/>
    <property type="match status" value="1"/>
</dbReference>
<dbReference type="Pfam" id="PF00112">
    <property type="entry name" value="Peptidase_C1"/>
    <property type="match status" value="1"/>
</dbReference>
<sequence length="188" mass="21270">MELEGLLSSNGCVMFAPKEWTTYIISSKRKILVGPSLLLQHGIKKGELLNLSAQQLLDCADTSFLHGDSEEGGNMFAAFSYMLKNGGLARWEIYPYKMRKGRCNGQLARQQAAQIDSFHIENYVIENRLRALIDKQPVVAQVLANRSFADYDGRFFAGYPTETTNHEVLIIGYGTDPEHRDFWMIKNS</sequence>
<dbReference type="InterPro" id="IPR025660">
    <property type="entry name" value="Pept_his_AS"/>
</dbReference>
<dbReference type="InterPro" id="IPR013128">
    <property type="entry name" value="Peptidase_C1A"/>
</dbReference>
<dbReference type="Gene3D" id="3.90.70.10">
    <property type="entry name" value="Cysteine proteinases"/>
    <property type="match status" value="1"/>
</dbReference>
<evidence type="ECO:0000259" key="2">
    <source>
        <dbReference type="SMART" id="SM00645"/>
    </source>
</evidence>
<comment type="similarity">
    <text evidence="1">Belongs to the peptidase C1 family.</text>
</comment>
<dbReference type="RefSeq" id="XP_020097585.1">
    <property type="nucleotide sequence ID" value="XM_020241996.1"/>
</dbReference>
<gene>
    <name evidence="4" type="primary">LOC109716506</name>
</gene>
<evidence type="ECO:0000313" key="3">
    <source>
        <dbReference type="Proteomes" id="UP000515123"/>
    </source>
</evidence>
<organism evidence="3 4">
    <name type="scientific">Ananas comosus</name>
    <name type="common">Pineapple</name>
    <name type="synonym">Ananas ananas</name>
    <dbReference type="NCBI Taxonomy" id="4615"/>
    <lineage>
        <taxon>Eukaryota</taxon>
        <taxon>Viridiplantae</taxon>
        <taxon>Streptophyta</taxon>
        <taxon>Embryophyta</taxon>
        <taxon>Tracheophyta</taxon>
        <taxon>Spermatophyta</taxon>
        <taxon>Magnoliopsida</taxon>
        <taxon>Liliopsida</taxon>
        <taxon>Poales</taxon>
        <taxon>Bromeliaceae</taxon>
        <taxon>Bromelioideae</taxon>
        <taxon>Ananas</taxon>
    </lineage>
</organism>
<proteinExistence type="inferred from homology"/>
<name>A0A6P5FX18_ANACO</name>
<dbReference type="Proteomes" id="UP000515123">
    <property type="component" value="Linkage group 1"/>
</dbReference>
<dbReference type="SUPFAM" id="SSF54001">
    <property type="entry name" value="Cysteine proteinases"/>
    <property type="match status" value="1"/>
</dbReference>
<evidence type="ECO:0000256" key="1">
    <source>
        <dbReference type="ARBA" id="ARBA00008455"/>
    </source>
</evidence>
<reference evidence="3" key="1">
    <citation type="journal article" date="2015" name="Nat. Genet.">
        <title>The pineapple genome and the evolution of CAM photosynthesis.</title>
        <authorList>
            <person name="Ming R."/>
            <person name="VanBuren R."/>
            <person name="Wai C.M."/>
            <person name="Tang H."/>
            <person name="Schatz M.C."/>
            <person name="Bowers J.E."/>
            <person name="Lyons E."/>
            <person name="Wang M.L."/>
            <person name="Chen J."/>
            <person name="Biggers E."/>
            <person name="Zhang J."/>
            <person name="Huang L."/>
            <person name="Zhang L."/>
            <person name="Miao W."/>
            <person name="Zhang J."/>
            <person name="Ye Z."/>
            <person name="Miao C."/>
            <person name="Lin Z."/>
            <person name="Wang H."/>
            <person name="Zhou H."/>
            <person name="Yim W.C."/>
            <person name="Priest H.D."/>
            <person name="Zheng C."/>
            <person name="Woodhouse M."/>
            <person name="Edger P.P."/>
            <person name="Guyot R."/>
            <person name="Guo H.B."/>
            <person name="Guo H."/>
            <person name="Zheng G."/>
            <person name="Singh R."/>
            <person name="Sharma A."/>
            <person name="Min X."/>
            <person name="Zheng Y."/>
            <person name="Lee H."/>
            <person name="Gurtowski J."/>
            <person name="Sedlazeck F.J."/>
            <person name="Harkess A."/>
            <person name="McKain M.R."/>
            <person name="Liao Z."/>
            <person name="Fang J."/>
            <person name="Liu J."/>
            <person name="Zhang X."/>
            <person name="Zhang Q."/>
            <person name="Hu W."/>
            <person name="Qin Y."/>
            <person name="Wang K."/>
            <person name="Chen L.Y."/>
            <person name="Shirley N."/>
            <person name="Lin Y.R."/>
            <person name="Liu L.Y."/>
            <person name="Hernandez A.G."/>
            <person name="Wright C.L."/>
            <person name="Bulone V."/>
            <person name="Tuskan G.A."/>
            <person name="Heath K."/>
            <person name="Zee F."/>
            <person name="Moore P.H."/>
            <person name="Sunkar R."/>
            <person name="Leebens-Mack J.H."/>
            <person name="Mockler T."/>
            <person name="Bennetzen J.L."/>
            <person name="Freeling M."/>
            <person name="Sankoff D."/>
            <person name="Paterson A.H."/>
            <person name="Zhu X."/>
            <person name="Yang X."/>
            <person name="Smith J.A."/>
            <person name="Cushman J.C."/>
            <person name="Paull R.E."/>
            <person name="Yu Q."/>
        </authorList>
    </citation>
    <scope>NUCLEOTIDE SEQUENCE [LARGE SCALE GENOMIC DNA]</scope>
    <source>
        <strain evidence="3">cv. F153</strain>
    </source>
</reference>
<protein>
    <submittedName>
        <fullName evidence="4">Low-temperature-induced cysteine proteinase-like</fullName>
    </submittedName>
</protein>
<feature type="domain" description="Peptidase C1A papain C-terminal" evidence="2">
    <location>
        <begin position="29"/>
        <end position="183"/>
    </location>
</feature>
<dbReference type="GO" id="GO:0006508">
    <property type="term" value="P:proteolysis"/>
    <property type="evidence" value="ECO:0007669"/>
    <property type="project" value="InterPro"/>
</dbReference>
<keyword evidence="3" id="KW-1185">Reference proteome</keyword>
<evidence type="ECO:0000313" key="4">
    <source>
        <dbReference type="RefSeq" id="XP_020097585.1"/>
    </source>
</evidence>
<accession>A0A6P5FX18</accession>
<dbReference type="PROSITE" id="PS00639">
    <property type="entry name" value="THIOL_PROTEASE_HIS"/>
    <property type="match status" value="1"/>
</dbReference>
<dbReference type="GeneID" id="109716506"/>
<reference evidence="4" key="2">
    <citation type="submission" date="2025-08" db="UniProtKB">
        <authorList>
            <consortium name="RefSeq"/>
        </authorList>
    </citation>
    <scope>IDENTIFICATION</scope>
    <source>
        <tissue evidence="4">Leaf</tissue>
    </source>
</reference>
<dbReference type="GO" id="GO:0008234">
    <property type="term" value="F:cysteine-type peptidase activity"/>
    <property type="evidence" value="ECO:0007669"/>
    <property type="project" value="InterPro"/>
</dbReference>
<dbReference type="AlphaFoldDB" id="A0A6P5FX18"/>